<evidence type="ECO:0000313" key="4">
    <source>
        <dbReference type="EMBL" id="WNQ13795.1"/>
    </source>
</evidence>
<feature type="compositionally biased region" description="Pro residues" evidence="1">
    <location>
        <begin position="171"/>
        <end position="183"/>
    </location>
</feature>
<feature type="compositionally biased region" description="Basic and acidic residues" evidence="1">
    <location>
        <begin position="136"/>
        <end position="146"/>
    </location>
</feature>
<dbReference type="PANTHER" id="PTHR34475">
    <property type="match status" value="1"/>
</dbReference>
<dbReference type="Pfam" id="PF13464">
    <property type="entry name" value="RodZ_C"/>
    <property type="match status" value="1"/>
</dbReference>
<feature type="domain" description="Cytoskeleton protein RodZ-like C-terminal" evidence="3">
    <location>
        <begin position="223"/>
        <end position="273"/>
    </location>
</feature>
<feature type="transmembrane region" description="Helical" evidence="2">
    <location>
        <begin position="101"/>
        <end position="125"/>
    </location>
</feature>
<dbReference type="SUPFAM" id="SSF47413">
    <property type="entry name" value="lambda repressor-like DNA-binding domains"/>
    <property type="match status" value="1"/>
</dbReference>
<dbReference type="KEGG" id="paun:MJA45_12505"/>
<keyword evidence="2" id="KW-0472">Membrane</keyword>
<keyword evidence="2" id="KW-0812">Transmembrane</keyword>
<feature type="compositionally biased region" description="Low complexity" evidence="1">
    <location>
        <begin position="284"/>
        <end position="298"/>
    </location>
</feature>
<dbReference type="InterPro" id="IPR025194">
    <property type="entry name" value="RodZ-like_C"/>
</dbReference>
<gene>
    <name evidence="4" type="ORF">MJA45_12505</name>
</gene>
<accession>A0AA96RFU5</accession>
<dbReference type="InterPro" id="IPR050400">
    <property type="entry name" value="Bact_Cytoskel_RodZ"/>
</dbReference>
<dbReference type="RefSeq" id="WP_315607577.1">
    <property type="nucleotide sequence ID" value="NZ_CP130318.1"/>
</dbReference>
<dbReference type="CDD" id="cd00093">
    <property type="entry name" value="HTH_XRE"/>
    <property type="match status" value="1"/>
</dbReference>
<evidence type="ECO:0000313" key="5">
    <source>
        <dbReference type="Proteomes" id="UP001305702"/>
    </source>
</evidence>
<reference evidence="4 5" key="1">
    <citation type="submission" date="2022-02" db="EMBL/GenBank/DDBJ databases">
        <title>Paenibacillus sp. MBLB1776 Whole Genome Shotgun Sequencing.</title>
        <authorList>
            <person name="Hwang C.Y."/>
            <person name="Cho E.-S."/>
            <person name="Seo M.-J."/>
        </authorList>
    </citation>
    <scope>NUCLEOTIDE SEQUENCE [LARGE SCALE GENOMIC DNA]</scope>
    <source>
        <strain evidence="4 5">MBLB1776</strain>
    </source>
</reference>
<keyword evidence="5" id="KW-1185">Reference proteome</keyword>
<dbReference type="InterPro" id="IPR010982">
    <property type="entry name" value="Lambda_DNA-bd_dom_sf"/>
</dbReference>
<protein>
    <submittedName>
        <fullName evidence="4">Helix-turn-helix domain-containing protein</fullName>
    </submittedName>
</protein>
<proteinExistence type="predicted"/>
<evidence type="ECO:0000259" key="3">
    <source>
        <dbReference type="Pfam" id="PF13464"/>
    </source>
</evidence>
<feature type="compositionally biased region" description="Polar residues" evidence="1">
    <location>
        <begin position="149"/>
        <end position="163"/>
    </location>
</feature>
<dbReference type="EMBL" id="CP130318">
    <property type="protein sequence ID" value="WNQ13795.1"/>
    <property type="molecule type" value="Genomic_DNA"/>
</dbReference>
<dbReference type="Gene3D" id="1.10.260.40">
    <property type="entry name" value="lambda repressor-like DNA-binding domains"/>
    <property type="match status" value="1"/>
</dbReference>
<name>A0AA96RFU5_9BACL</name>
<dbReference type="Pfam" id="PF13413">
    <property type="entry name" value="HTH_25"/>
    <property type="match status" value="1"/>
</dbReference>
<keyword evidence="2" id="KW-1133">Transmembrane helix</keyword>
<organism evidence="4 5">
    <name type="scientific">Paenibacillus aurantius</name>
    <dbReference type="NCBI Taxonomy" id="2918900"/>
    <lineage>
        <taxon>Bacteria</taxon>
        <taxon>Bacillati</taxon>
        <taxon>Bacillota</taxon>
        <taxon>Bacilli</taxon>
        <taxon>Bacillales</taxon>
        <taxon>Paenibacillaceae</taxon>
        <taxon>Paenibacillus</taxon>
    </lineage>
</organism>
<dbReference type="AlphaFoldDB" id="A0AA96RFU5"/>
<sequence length="298" mass="32541">MFELGQQLKKARLDKGISMEDLQETTKIRKRYLEAIEEGNFKDLPGNFYVRAFIKSYAEAVGLDPSEVLSMYKNVIPATAPETVSEPLRRNRTPAKSAIKWNVWATGVILWAFFILIAVILYYVLSHNASGGGTKFTEEETKRLTEKTPSSTSKAAGTGDNPQAASSSTPTPAPTPTPTPTPVPEVKLVKTEDGVDYYAVTQGPVQIQLTVTGDECYYKLDKVENNKRTMIEQGQPKKGQTKTWTQAQSTFLLLGKANAVELKVNGTVVNVGEAPNPKRFQFDPGGAPLPSGSPATVQ</sequence>
<feature type="region of interest" description="Disordered" evidence="1">
    <location>
        <begin position="132"/>
        <end position="185"/>
    </location>
</feature>
<feature type="region of interest" description="Disordered" evidence="1">
    <location>
        <begin position="274"/>
        <end position="298"/>
    </location>
</feature>
<dbReference type="Proteomes" id="UP001305702">
    <property type="component" value="Chromosome"/>
</dbReference>
<evidence type="ECO:0000256" key="1">
    <source>
        <dbReference type="SAM" id="MobiDB-lite"/>
    </source>
</evidence>
<dbReference type="InterPro" id="IPR001387">
    <property type="entry name" value="Cro/C1-type_HTH"/>
</dbReference>
<evidence type="ECO:0000256" key="2">
    <source>
        <dbReference type="SAM" id="Phobius"/>
    </source>
</evidence>
<dbReference type="PANTHER" id="PTHR34475:SF1">
    <property type="entry name" value="CYTOSKELETON PROTEIN RODZ"/>
    <property type="match status" value="1"/>
</dbReference>
<dbReference type="GO" id="GO:0003677">
    <property type="term" value="F:DNA binding"/>
    <property type="evidence" value="ECO:0007669"/>
    <property type="project" value="InterPro"/>
</dbReference>